<dbReference type="GO" id="GO:0003856">
    <property type="term" value="F:3-dehydroquinate synthase activity"/>
    <property type="evidence" value="ECO:0007669"/>
    <property type="project" value="InterPro"/>
</dbReference>
<organism evidence="2 3">
    <name type="scientific">Nepenthes gracilis</name>
    <name type="common">Slender pitcher plant</name>
    <dbReference type="NCBI Taxonomy" id="150966"/>
    <lineage>
        <taxon>Eukaryota</taxon>
        <taxon>Viridiplantae</taxon>
        <taxon>Streptophyta</taxon>
        <taxon>Embryophyta</taxon>
        <taxon>Tracheophyta</taxon>
        <taxon>Spermatophyta</taxon>
        <taxon>Magnoliopsida</taxon>
        <taxon>eudicotyledons</taxon>
        <taxon>Gunneridae</taxon>
        <taxon>Pentapetalae</taxon>
        <taxon>Caryophyllales</taxon>
        <taxon>Nepenthaceae</taxon>
        <taxon>Nepenthes</taxon>
    </lineage>
</organism>
<protein>
    <recommendedName>
        <fullName evidence="1">3-dehydroquinate synthase N-terminal domain-containing protein</fullName>
    </recommendedName>
</protein>
<dbReference type="Pfam" id="PF01959">
    <property type="entry name" value="DHQS"/>
    <property type="match status" value="1"/>
</dbReference>
<evidence type="ECO:0000313" key="3">
    <source>
        <dbReference type="Proteomes" id="UP001279734"/>
    </source>
</evidence>
<name>A0AAD3Y432_NEPGR</name>
<evidence type="ECO:0000313" key="2">
    <source>
        <dbReference type="EMBL" id="GMH26730.1"/>
    </source>
</evidence>
<accession>A0AAD3Y432</accession>
<keyword evidence="3" id="KW-1185">Reference proteome</keyword>
<dbReference type="EMBL" id="BSYO01000031">
    <property type="protein sequence ID" value="GMH26730.1"/>
    <property type="molecule type" value="Genomic_DNA"/>
</dbReference>
<feature type="domain" description="3-dehydroquinate synthase N-terminal" evidence="1">
    <location>
        <begin position="2"/>
        <end position="42"/>
    </location>
</feature>
<evidence type="ECO:0000259" key="1">
    <source>
        <dbReference type="Pfam" id="PF01959"/>
    </source>
</evidence>
<dbReference type="InterPro" id="IPR030960">
    <property type="entry name" value="DHQS/DOIS_N"/>
</dbReference>
<gene>
    <name evidence="2" type="ORF">Nepgr_028573</name>
</gene>
<dbReference type="GO" id="GO:0009073">
    <property type="term" value="P:aromatic amino acid family biosynthetic process"/>
    <property type="evidence" value="ECO:0007669"/>
    <property type="project" value="InterPro"/>
</dbReference>
<dbReference type="AlphaFoldDB" id="A0AAD3Y432"/>
<sequence length="118" mass="13141">MKKLFAIAKNPEEAQISQEALEHGLDGVVLKVEDVAAVLKLKVALSIGLLGNWNWKGKGCFIRCTEFRNSSLSYSCGFVRFEKHHSISHRSKRIGALLLLASTDDGVMPLWIKWPSGF</sequence>
<reference evidence="2" key="1">
    <citation type="submission" date="2023-05" db="EMBL/GenBank/DDBJ databases">
        <title>Nepenthes gracilis genome sequencing.</title>
        <authorList>
            <person name="Fukushima K."/>
        </authorList>
    </citation>
    <scope>NUCLEOTIDE SEQUENCE</scope>
    <source>
        <strain evidence="2">SING2019-196</strain>
    </source>
</reference>
<proteinExistence type="predicted"/>
<dbReference type="GO" id="GO:0016491">
    <property type="term" value="F:oxidoreductase activity"/>
    <property type="evidence" value="ECO:0007669"/>
    <property type="project" value="InterPro"/>
</dbReference>
<comment type="caution">
    <text evidence="2">The sequence shown here is derived from an EMBL/GenBank/DDBJ whole genome shotgun (WGS) entry which is preliminary data.</text>
</comment>
<dbReference type="Proteomes" id="UP001279734">
    <property type="component" value="Unassembled WGS sequence"/>
</dbReference>